<dbReference type="GO" id="GO:0016787">
    <property type="term" value="F:hydrolase activity"/>
    <property type="evidence" value="ECO:0007669"/>
    <property type="project" value="UniProtKB-KW"/>
</dbReference>
<gene>
    <name evidence="1" type="ORF">K0U00_49430</name>
</gene>
<dbReference type="EMBL" id="JAHZIK010003579">
    <property type="protein sequence ID" value="MBW7462099.1"/>
    <property type="molecule type" value="Genomic_DNA"/>
</dbReference>
<evidence type="ECO:0000313" key="2">
    <source>
        <dbReference type="Proteomes" id="UP001519887"/>
    </source>
</evidence>
<comment type="caution">
    <text evidence="1">The sequence shown here is derived from an EMBL/GenBank/DDBJ whole genome shotgun (WGS) entry which is preliminary data.</text>
</comment>
<proteinExistence type="predicted"/>
<dbReference type="Proteomes" id="UP001519887">
    <property type="component" value="Unassembled WGS sequence"/>
</dbReference>
<reference evidence="1 2" key="1">
    <citation type="submission" date="2021-07" db="EMBL/GenBank/DDBJ databases">
        <title>Paenibacillus radiodurans sp. nov., isolated from the southeastern edge of Tengger Desert.</title>
        <authorList>
            <person name="Zhang G."/>
        </authorList>
    </citation>
    <scope>NUCLEOTIDE SEQUENCE [LARGE SCALE GENOMIC DNA]</scope>
    <source>
        <strain evidence="1 2">CCM 7311</strain>
    </source>
</reference>
<sequence>VTELWLKPNYGSYEPGERAIFMLQGQRIQEARKPHNQAEPAEWTFKLRVLRSNESAVANSNPVFEYGSDRFTEIWKTEQPVAIGRELTIQRIPMPITLAAGYYAVECEAVSPSGERRILRQGFWG</sequence>
<evidence type="ECO:0000313" key="1">
    <source>
        <dbReference type="EMBL" id="MBW7462099.1"/>
    </source>
</evidence>
<keyword evidence="1" id="KW-0378">Hydrolase</keyword>
<protein>
    <submittedName>
        <fullName evidence="1">Glycoside hydrolase</fullName>
    </submittedName>
</protein>
<keyword evidence="2" id="KW-1185">Reference proteome</keyword>
<accession>A0ABS7CMD0</accession>
<feature type="non-terminal residue" evidence="1">
    <location>
        <position position="125"/>
    </location>
</feature>
<name>A0ABS7CMD0_9BACL</name>
<organism evidence="1 2">
    <name type="scientific">Paenibacillus sepulcri</name>
    <dbReference type="NCBI Taxonomy" id="359917"/>
    <lineage>
        <taxon>Bacteria</taxon>
        <taxon>Bacillati</taxon>
        <taxon>Bacillota</taxon>
        <taxon>Bacilli</taxon>
        <taxon>Bacillales</taxon>
        <taxon>Paenibacillaceae</taxon>
        <taxon>Paenibacillus</taxon>
    </lineage>
</organism>
<feature type="non-terminal residue" evidence="1">
    <location>
        <position position="1"/>
    </location>
</feature>